<evidence type="ECO:0000256" key="6">
    <source>
        <dbReference type="ARBA" id="ARBA00050038"/>
    </source>
</evidence>
<evidence type="ECO:0000256" key="7">
    <source>
        <dbReference type="HAMAP-Rule" id="MF_00083"/>
    </source>
</evidence>
<dbReference type="NCBIfam" id="TIGR00447">
    <property type="entry name" value="pth"/>
    <property type="match status" value="1"/>
</dbReference>
<feature type="active site" description="Proton acceptor" evidence="7">
    <location>
        <position position="19"/>
    </location>
</feature>
<comment type="caution">
    <text evidence="7">Lacks conserved residue(s) required for the propagation of feature annotation.</text>
</comment>
<evidence type="ECO:0000256" key="8">
    <source>
        <dbReference type="RuleBase" id="RU000673"/>
    </source>
</evidence>
<dbReference type="PROSITE" id="PS01195">
    <property type="entry name" value="PEPT_TRNA_HYDROL_1"/>
    <property type="match status" value="1"/>
</dbReference>
<dbReference type="GO" id="GO:0006515">
    <property type="term" value="P:protein quality control for misfolded or incompletely synthesized proteins"/>
    <property type="evidence" value="ECO:0007669"/>
    <property type="project" value="UniProtKB-UniRule"/>
</dbReference>
<keyword evidence="4 7" id="KW-0694">RNA-binding</keyword>
<evidence type="ECO:0000256" key="9">
    <source>
        <dbReference type="RuleBase" id="RU004320"/>
    </source>
</evidence>
<evidence type="ECO:0000313" key="10">
    <source>
        <dbReference type="EMBL" id="MBP3191337.1"/>
    </source>
</evidence>
<dbReference type="HAMAP" id="MF_00083">
    <property type="entry name" value="Pept_tRNA_hydro_bact"/>
    <property type="match status" value="1"/>
</dbReference>
<feature type="binding site" evidence="7">
    <location>
        <position position="66"/>
    </location>
    <ligand>
        <name>tRNA</name>
        <dbReference type="ChEBI" id="CHEBI:17843"/>
    </ligand>
</feature>
<keyword evidence="7" id="KW-0963">Cytoplasm</keyword>
<dbReference type="PANTHER" id="PTHR17224">
    <property type="entry name" value="PEPTIDYL-TRNA HYDROLASE"/>
    <property type="match status" value="1"/>
</dbReference>
<dbReference type="PANTHER" id="PTHR17224:SF1">
    <property type="entry name" value="PEPTIDYL-TRNA HYDROLASE"/>
    <property type="match status" value="1"/>
</dbReference>
<comment type="caution">
    <text evidence="10">The sequence shown here is derived from an EMBL/GenBank/DDBJ whole genome shotgun (WGS) entry which is preliminary data.</text>
</comment>
<dbReference type="GO" id="GO:0005737">
    <property type="term" value="C:cytoplasm"/>
    <property type="evidence" value="ECO:0007669"/>
    <property type="project" value="UniProtKB-SubCell"/>
</dbReference>
<dbReference type="AlphaFoldDB" id="A0A8J7RQW1"/>
<comment type="subunit">
    <text evidence="7">Monomer.</text>
</comment>
<comment type="function">
    <text evidence="7">Catalyzes the release of premature peptidyl moieties from peptidyl-tRNA molecules trapped in stalled 50S ribosomal subunits, and thus maintains levels of free tRNAs and 50S ribosomes.</text>
</comment>
<feature type="binding site" evidence="7">
    <location>
        <position position="14"/>
    </location>
    <ligand>
        <name>tRNA</name>
        <dbReference type="ChEBI" id="CHEBI:17843"/>
    </ligand>
</feature>
<sequence length="185" mass="20447">MPLIVGLGNIGEKYTGTRHNIGFSIVDRLAGTLSASMEQTDDPYILGVGRFKGVKTILIQPTTLMNNSGKAVLRACRMFRYLPGDILVCYDDVNLPTGKIRLRPEGSAGGHNGIQSIIDHLGTRDFPRLRFGIGNNYSRGRQSEYVLSPFDDEEMPDVEEGLKKSEEAALCFIREGIVIAMNHFN</sequence>
<dbReference type="GO" id="GO:0072344">
    <property type="term" value="P:rescue of stalled ribosome"/>
    <property type="evidence" value="ECO:0007669"/>
    <property type="project" value="UniProtKB-UniRule"/>
</dbReference>
<keyword evidence="3 7" id="KW-0378">Hydrolase</keyword>
<evidence type="ECO:0000256" key="1">
    <source>
        <dbReference type="ARBA" id="ARBA00013260"/>
    </source>
</evidence>
<dbReference type="InterPro" id="IPR036416">
    <property type="entry name" value="Pept_tRNA_hydro_sf"/>
</dbReference>
<dbReference type="Pfam" id="PF01195">
    <property type="entry name" value="Pept_tRNA_hydro"/>
    <property type="match status" value="1"/>
</dbReference>
<evidence type="ECO:0000256" key="5">
    <source>
        <dbReference type="ARBA" id="ARBA00038063"/>
    </source>
</evidence>
<dbReference type="SUPFAM" id="SSF53178">
    <property type="entry name" value="Peptidyl-tRNA hydrolase-like"/>
    <property type="match status" value="1"/>
</dbReference>
<proteinExistence type="inferred from homology"/>
<evidence type="ECO:0000256" key="4">
    <source>
        <dbReference type="ARBA" id="ARBA00022884"/>
    </source>
</evidence>
<dbReference type="EC" id="3.1.1.29" evidence="1 7"/>
<comment type="catalytic activity">
    <reaction evidence="7 8">
        <text>an N-acyl-L-alpha-aminoacyl-tRNA + H2O = an N-acyl-L-amino acid + a tRNA + H(+)</text>
        <dbReference type="Rhea" id="RHEA:54448"/>
        <dbReference type="Rhea" id="RHEA-COMP:10123"/>
        <dbReference type="Rhea" id="RHEA-COMP:13883"/>
        <dbReference type="ChEBI" id="CHEBI:15377"/>
        <dbReference type="ChEBI" id="CHEBI:15378"/>
        <dbReference type="ChEBI" id="CHEBI:59874"/>
        <dbReference type="ChEBI" id="CHEBI:78442"/>
        <dbReference type="ChEBI" id="CHEBI:138191"/>
        <dbReference type="EC" id="3.1.1.29"/>
    </reaction>
</comment>
<dbReference type="EMBL" id="JAFIDN010000001">
    <property type="protein sequence ID" value="MBP3191337.1"/>
    <property type="molecule type" value="Genomic_DNA"/>
</dbReference>
<feature type="binding site" evidence="7">
    <location>
        <position position="112"/>
    </location>
    <ligand>
        <name>tRNA</name>
        <dbReference type="ChEBI" id="CHEBI:17843"/>
    </ligand>
</feature>
<dbReference type="Proteomes" id="UP000673975">
    <property type="component" value="Unassembled WGS sequence"/>
</dbReference>
<feature type="site" description="Discriminates between blocked and unblocked aminoacyl-tRNA" evidence="7">
    <location>
        <position position="9"/>
    </location>
</feature>
<feature type="site" description="Stabilizes the basic form of H active site to accept a proton" evidence="7">
    <location>
        <position position="91"/>
    </location>
</feature>
<comment type="function">
    <text evidence="7">Hydrolyzes ribosome-free peptidyl-tRNAs (with 1 or more amino acids incorporated), which drop off the ribosome during protein synthesis, or as a result of ribosome stalling.</text>
</comment>
<protein>
    <recommendedName>
        <fullName evidence="6 7">Peptidyl-tRNA hydrolase</fullName>
        <shortName evidence="7">Pth</shortName>
        <ecNumber evidence="1 7">3.1.1.29</ecNumber>
    </recommendedName>
</protein>
<dbReference type="InterPro" id="IPR001328">
    <property type="entry name" value="Pept_tRNA_hydro"/>
</dbReference>
<dbReference type="RefSeq" id="WP_210509727.1">
    <property type="nucleotide sequence ID" value="NZ_JAFIDN010000001.1"/>
</dbReference>
<comment type="similarity">
    <text evidence="5 7 9">Belongs to the PTH family.</text>
</comment>
<evidence type="ECO:0000313" key="11">
    <source>
        <dbReference type="Proteomes" id="UP000673975"/>
    </source>
</evidence>
<dbReference type="InterPro" id="IPR018171">
    <property type="entry name" value="Pept_tRNA_hydro_CS"/>
</dbReference>
<organism evidence="10 11">
    <name type="scientific">Natronogracilivirga saccharolytica</name>
    <dbReference type="NCBI Taxonomy" id="2812953"/>
    <lineage>
        <taxon>Bacteria</taxon>
        <taxon>Pseudomonadati</taxon>
        <taxon>Balneolota</taxon>
        <taxon>Balneolia</taxon>
        <taxon>Balneolales</taxon>
        <taxon>Cyclonatronaceae</taxon>
        <taxon>Natronogracilivirga</taxon>
    </lineage>
</organism>
<name>A0A8J7RQW1_9BACT</name>
<gene>
    <name evidence="7" type="primary">pth</name>
    <name evidence="10" type="ORF">NATSA_01540</name>
</gene>
<comment type="subcellular location">
    <subcellularLocation>
        <location evidence="7">Cytoplasm</location>
    </subcellularLocation>
</comment>
<evidence type="ECO:0000256" key="2">
    <source>
        <dbReference type="ARBA" id="ARBA00022555"/>
    </source>
</evidence>
<keyword evidence="11" id="KW-1185">Reference proteome</keyword>
<accession>A0A8J7RQW1</accession>
<dbReference type="FunFam" id="3.40.50.1470:FF:000001">
    <property type="entry name" value="Peptidyl-tRNA hydrolase"/>
    <property type="match status" value="1"/>
</dbReference>
<dbReference type="GO" id="GO:0004045">
    <property type="term" value="F:peptidyl-tRNA hydrolase activity"/>
    <property type="evidence" value="ECO:0007669"/>
    <property type="project" value="UniProtKB-UniRule"/>
</dbReference>
<evidence type="ECO:0000256" key="3">
    <source>
        <dbReference type="ARBA" id="ARBA00022801"/>
    </source>
</evidence>
<dbReference type="GO" id="GO:0000049">
    <property type="term" value="F:tRNA binding"/>
    <property type="evidence" value="ECO:0007669"/>
    <property type="project" value="UniProtKB-UniRule"/>
</dbReference>
<dbReference type="Gene3D" id="3.40.50.1470">
    <property type="entry name" value="Peptidyl-tRNA hydrolase"/>
    <property type="match status" value="1"/>
</dbReference>
<keyword evidence="2 7" id="KW-0820">tRNA-binding</keyword>
<reference evidence="10" key="1">
    <citation type="submission" date="2021-02" db="EMBL/GenBank/DDBJ databases">
        <title>Natronogracilivirga saccharolytica gen. nov. sp. nov. a new anaerobic, haloalkiliphilic carbohydrate-fermenting bacterium from soda lake and proposing of Cyclonatronumiaceae fam. nov. in the phylum Balneolaeota.</title>
        <authorList>
            <person name="Zhilina T.N."/>
            <person name="Sorokin D.Y."/>
            <person name="Zavarzina D.G."/>
            <person name="Toshchakov S.V."/>
            <person name="Kublanov I.V."/>
        </authorList>
    </citation>
    <scope>NUCLEOTIDE SEQUENCE</scope>
    <source>
        <strain evidence="10">Z-1702</strain>
    </source>
</reference>
<dbReference type="CDD" id="cd00462">
    <property type="entry name" value="PTH"/>
    <property type="match status" value="1"/>
</dbReference>